<dbReference type="Pfam" id="PF04402">
    <property type="entry name" value="SIMPL"/>
    <property type="match status" value="1"/>
</dbReference>
<organism evidence="3 4">
    <name type="scientific">Paracoccus fistulariae</name>
    <dbReference type="NCBI Taxonomy" id="658446"/>
    <lineage>
        <taxon>Bacteria</taxon>
        <taxon>Pseudomonadati</taxon>
        <taxon>Pseudomonadota</taxon>
        <taxon>Alphaproteobacteria</taxon>
        <taxon>Rhodobacterales</taxon>
        <taxon>Paracoccaceae</taxon>
        <taxon>Paracoccus</taxon>
    </lineage>
</organism>
<proteinExistence type="predicted"/>
<feature type="region of interest" description="Disordered" evidence="1">
    <location>
        <begin position="265"/>
        <end position="322"/>
    </location>
</feature>
<dbReference type="InterPro" id="IPR007497">
    <property type="entry name" value="SIMPL/DUF541"/>
</dbReference>
<evidence type="ECO:0000256" key="2">
    <source>
        <dbReference type="SAM" id="SignalP"/>
    </source>
</evidence>
<dbReference type="PANTHER" id="PTHR34387:SF1">
    <property type="entry name" value="PERIPLASMIC IMMUNOGENIC PROTEIN"/>
    <property type="match status" value="1"/>
</dbReference>
<dbReference type="InterPro" id="IPR052022">
    <property type="entry name" value="26kDa_periplasmic_antigen"/>
</dbReference>
<feature type="region of interest" description="Disordered" evidence="1">
    <location>
        <begin position="207"/>
        <end position="232"/>
    </location>
</feature>
<keyword evidence="2" id="KW-0732">Signal</keyword>
<dbReference type="PANTHER" id="PTHR34387">
    <property type="entry name" value="SLR1258 PROTEIN"/>
    <property type="match status" value="1"/>
</dbReference>
<feature type="chain" id="PRO_5045858744" evidence="2">
    <location>
        <begin position="35"/>
        <end position="322"/>
    </location>
</feature>
<protein>
    <submittedName>
        <fullName evidence="3">SIMPL domain-containing protein</fullName>
    </submittedName>
</protein>
<reference evidence="3 4" key="1">
    <citation type="submission" date="2021-01" db="EMBL/GenBank/DDBJ databases">
        <title>Biogeographic distribution of Paracoccus.</title>
        <authorList>
            <person name="Hollensteiner J."/>
            <person name="Leineberger J."/>
            <person name="Brinkhoff T."/>
            <person name="Daniel R."/>
        </authorList>
    </citation>
    <scope>NUCLEOTIDE SEQUENCE [LARGE SCALE GENOMIC DNA]</scope>
    <source>
        <strain evidence="3 4">KCTC 22803</strain>
    </source>
</reference>
<feature type="compositionally biased region" description="Basic and acidic residues" evidence="1">
    <location>
        <begin position="271"/>
        <end position="282"/>
    </location>
</feature>
<sequence>MTSIKGRIGLTGRAGQAALAISTALALTALPAMAQPNGMACSPMTGNGGMSTITVNGVGEARVAPDMATIQLGVTTQAESAAQAMSQNAERQTAVIAALAEAGIEQADIQTSGLNLNPMMDYGENRAPTVAGYQASNMVSVRVRDIARLGEVMDAIVNAGANEINGIAFQREDGSDAQDDARRNAVRDARRKAEVLAEASGLTLGPVLALRDTPQPDGPRPMMMDARAASSGASTPIAAGELSMSAQVQAEYGLIGDGACAPRKGGYGGHGGDRGDHDKPKSAGDMPPPMGTDHGAPEPGEPVVPMGQAPADDAPNGDTPSN</sequence>
<evidence type="ECO:0000313" key="4">
    <source>
        <dbReference type="Proteomes" id="UP001219349"/>
    </source>
</evidence>
<dbReference type="Gene3D" id="3.30.70.2970">
    <property type="entry name" value="Protein of unknown function (DUF541), domain 2"/>
    <property type="match status" value="1"/>
</dbReference>
<accession>A0ABY7SMW7</accession>
<feature type="signal peptide" evidence="2">
    <location>
        <begin position="1"/>
        <end position="34"/>
    </location>
</feature>
<evidence type="ECO:0000256" key="1">
    <source>
        <dbReference type="SAM" id="MobiDB-lite"/>
    </source>
</evidence>
<evidence type="ECO:0000313" key="3">
    <source>
        <dbReference type="EMBL" id="WCR08245.1"/>
    </source>
</evidence>
<gene>
    <name evidence="3" type="ORF">JHX87_05370</name>
</gene>
<keyword evidence="4" id="KW-1185">Reference proteome</keyword>
<dbReference type="Gene3D" id="3.30.110.170">
    <property type="entry name" value="Protein of unknown function (DUF541), domain 1"/>
    <property type="match status" value="1"/>
</dbReference>
<name>A0ABY7SMW7_9RHOB</name>
<dbReference type="Proteomes" id="UP001219349">
    <property type="component" value="Chromosome"/>
</dbReference>
<dbReference type="RefSeq" id="WP_271882969.1">
    <property type="nucleotide sequence ID" value="NZ_CP067136.1"/>
</dbReference>
<dbReference type="EMBL" id="CP067136">
    <property type="protein sequence ID" value="WCR08245.1"/>
    <property type="molecule type" value="Genomic_DNA"/>
</dbReference>